<dbReference type="AlphaFoldDB" id="A0A8T2U7Z4"/>
<organism evidence="1 2">
    <name type="scientific">Ceratopteris richardii</name>
    <name type="common">Triangle waterfern</name>
    <dbReference type="NCBI Taxonomy" id="49495"/>
    <lineage>
        <taxon>Eukaryota</taxon>
        <taxon>Viridiplantae</taxon>
        <taxon>Streptophyta</taxon>
        <taxon>Embryophyta</taxon>
        <taxon>Tracheophyta</taxon>
        <taxon>Polypodiopsida</taxon>
        <taxon>Polypodiidae</taxon>
        <taxon>Polypodiales</taxon>
        <taxon>Pteridineae</taxon>
        <taxon>Pteridaceae</taxon>
        <taxon>Parkerioideae</taxon>
        <taxon>Ceratopteris</taxon>
    </lineage>
</organism>
<dbReference type="Proteomes" id="UP000825935">
    <property type="component" value="Chromosome 8"/>
</dbReference>
<sequence>MCDLCSSISMHLSCIISSYSLVLSCVQISLLPSTHWVFHDFGGLMELQDALLKSIIVRCPIMPAKPCSRGIEQVVIVVPNSNHTSSNGGVDADKTLGNASYIAMRRAKKKGVEIKHHGVCRFKD</sequence>
<accession>A0A8T2U7Z4</accession>
<reference evidence="1" key="1">
    <citation type="submission" date="2021-08" db="EMBL/GenBank/DDBJ databases">
        <title>WGS assembly of Ceratopteris richardii.</title>
        <authorList>
            <person name="Marchant D.B."/>
            <person name="Chen G."/>
            <person name="Jenkins J."/>
            <person name="Shu S."/>
            <person name="Leebens-Mack J."/>
            <person name="Grimwood J."/>
            <person name="Schmutz J."/>
            <person name="Soltis P."/>
            <person name="Soltis D."/>
            <person name="Chen Z.-H."/>
        </authorList>
    </citation>
    <scope>NUCLEOTIDE SEQUENCE</scope>
    <source>
        <strain evidence="1">Whitten #5841</strain>
        <tissue evidence="1">Leaf</tissue>
    </source>
</reference>
<dbReference type="EMBL" id="CM035413">
    <property type="protein sequence ID" value="KAH7430798.1"/>
    <property type="molecule type" value="Genomic_DNA"/>
</dbReference>
<name>A0A8T2U7Z4_CERRI</name>
<proteinExistence type="predicted"/>
<gene>
    <name evidence="1" type="ORF">KP509_08G015300</name>
</gene>
<evidence type="ECO:0000313" key="2">
    <source>
        <dbReference type="Proteomes" id="UP000825935"/>
    </source>
</evidence>
<comment type="caution">
    <text evidence="1">The sequence shown here is derived from an EMBL/GenBank/DDBJ whole genome shotgun (WGS) entry which is preliminary data.</text>
</comment>
<keyword evidence="2" id="KW-1185">Reference proteome</keyword>
<protein>
    <submittedName>
        <fullName evidence="1">Uncharacterized protein</fullName>
    </submittedName>
</protein>
<evidence type="ECO:0000313" key="1">
    <source>
        <dbReference type="EMBL" id="KAH7430798.1"/>
    </source>
</evidence>